<geneLocation type="plasmid" evidence="1">
    <name>pDson03</name>
</geneLocation>
<organism evidence="1">
    <name type="scientific">Deinococcus sonorensis KR-87</name>
    <dbReference type="NCBI Taxonomy" id="694439"/>
    <lineage>
        <taxon>Bacteria</taxon>
        <taxon>Thermotogati</taxon>
        <taxon>Deinococcota</taxon>
        <taxon>Deinococci</taxon>
        <taxon>Deinococcales</taxon>
        <taxon>Deinococcaceae</taxon>
        <taxon>Deinococcus</taxon>
    </lineage>
</organism>
<sequence length="122" mass="12715">MSPGAALAVGVHLSVEGHVSDTLNLRSSLEGNVGLNRLPEVRLDLTLLHHAGRVYYGGGVGSGLVADFGSNESGLPGIVFSPITMLNAHAVLGWDLGSSRLEGVLRLGPEHALEVRAIFPLN</sequence>
<dbReference type="EMBL" id="CP158298">
    <property type="protein sequence ID" value="XBV84133.1"/>
    <property type="molecule type" value="Genomic_DNA"/>
</dbReference>
<name>A0AAU7U745_9DEIO</name>
<dbReference type="KEGG" id="dsc:ABOD76_03505"/>
<proteinExistence type="predicted"/>
<gene>
    <name evidence="1" type="ORF">ABOD76_03505</name>
</gene>
<keyword evidence="1" id="KW-0614">Plasmid</keyword>
<protein>
    <submittedName>
        <fullName evidence="1">Uncharacterized protein</fullName>
    </submittedName>
</protein>
<dbReference type="AlphaFoldDB" id="A0AAU7U745"/>
<reference evidence="1" key="1">
    <citation type="submission" date="2024-06" db="EMBL/GenBank/DDBJ databases">
        <title>Draft Genome Sequence of Deinococcus sonorensis Type Strain KR-87, a Biofilm Producing Representative of the Genus Deinococcus.</title>
        <authorList>
            <person name="Boren L.S."/>
            <person name="Grosso R.A."/>
            <person name="Hugenberg-Cox A.N."/>
            <person name="Hill J.T.E."/>
            <person name="Albert C.M."/>
            <person name="Tuohy J.M."/>
        </authorList>
    </citation>
    <scope>NUCLEOTIDE SEQUENCE</scope>
    <source>
        <strain evidence="1">KR-87</strain>
        <plasmid evidence="1">pDson03</plasmid>
    </source>
</reference>
<accession>A0AAU7U745</accession>
<evidence type="ECO:0000313" key="1">
    <source>
        <dbReference type="EMBL" id="XBV84133.1"/>
    </source>
</evidence>
<dbReference type="RefSeq" id="WP_350242171.1">
    <property type="nucleotide sequence ID" value="NZ_CP158298.1"/>
</dbReference>